<evidence type="ECO:0000256" key="5">
    <source>
        <dbReference type="PROSITE-ProRule" id="PRU01248"/>
    </source>
</evidence>
<dbReference type="Proteomes" id="UP000594778">
    <property type="component" value="Chromosome"/>
</dbReference>
<evidence type="ECO:0000259" key="7">
    <source>
        <dbReference type="PROSITE" id="PS51900"/>
    </source>
</evidence>
<gene>
    <name evidence="8" type="ORF">I6G66_13375</name>
</gene>
<evidence type="ECO:0000313" key="8">
    <source>
        <dbReference type="EMBL" id="QPS10914.1"/>
    </source>
</evidence>
<evidence type="ECO:0000256" key="3">
    <source>
        <dbReference type="ARBA" id="ARBA00023125"/>
    </source>
</evidence>
<evidence type="ECO:0000256" key="1">
    <source>
        <dbReference type="ARBA" id="ARBA00008857"/>
    </source>
</evidence>
<dbReference type="InterPro" id="IPR053876">
    <property type="entry name" value="Phage_int_M"/>
</dbReference>
<feature type="domain" description="Tyr recombinase" evidence="6">
    <location>
        <begin position="216"/>
        <end position="387"/>
    </location>
</feature>
<dbReference type="Gene3D" id="1.10.150.130">
    <property type="match status" value="1"/>
</dbReference>
<dbReference type="CDD" id="cd00801">
    <property type="entry name" value="INT_P4_C"/>
    <property type="match status" value="1"/>
</dbReference>
<sequence>MSRKATELGALAVSRLREPGLHAVGGVSGLYLQVTSSGARSWILRATVGGKRRDMGLGGFPDVTLAFAREKAREARSKIEQGLDPILERERTLSLLRAEQAKSLSFEAACQALIDAKSDEWRNPKHRAQWAASLATYAYPTIGKLQVGDVGQAHILSILQPIWKEKTETATRLRGRIEQVLDWARVRGFREGENPARWRGHLDKLLPAPTKIAKVVHHKALPIDAMPGFMAQLRQRKGLSARALEFLVLTAARSGEVRGATWQEIDMEAAVWTVPAERMKAQKEHRVPLSPQALALLAGMPRVEGNDLVFPAPRGGQLSDMTLTNLMRRMELEAVPHGMRSTFRDWAAERTHFPREVAEMALAHTIGNAVEAAYRRGDLFTKRAEMMKEWGDYVHRLSD</sequence>
<keyword evidence="2" id="KW-0229">DNA integration</keyword>
<dbReference type="PROSITE" id="PS51900">
    <property type="entry name" value="CB"/>
    <property type="match status" value="1"/>
</dbReference>
<dbReference type="InterPro" id="IPR011010">
    <property type="entry name" value="DNA_brk_join_enz"/>
</dbReference>
<reference evidence="8 9" key="1">
    <citation type="submission" date="2020-12" db="EMBL/GenBank/DDBJ databases">
        <title>FDA dAtabase for Regulatory Grade micrObial Sequences (FDA-ARGOS): Supporting development and validation of Infectious Disease Dx tests.</title>
        <authorList>
            <person name="Sproer C."/>
            <person name="Gronow S."/>
            <person name="Severitt S."/>
            <person name="Schroder I."/>
            <person name="Tallon L."/>
            <person name="Sadzewicz L."/>
            <person name="Zhao X."/>
            <person name="Boylan J."/>
            <person name="Ott S."/>
            <person name="Bowen H."/>
            <person name="Vavikolanu K."/>
            <person name="Mehta A."/>
            <person name="Aluvathingal J."/>
            <person name="Nadendla S."/>
            <person name="Lowell S."/>
            <person name="Myers T."/>
            <person name="Yan Y."/>
            <person name="Sichtig H."/>
        </authorList>
    </citation>
    <scope>NUCLEOTIDE SEQUENCE [LARGE SCALE GENOMIC DNA]</scope>
    <source>
        <strain evidence="8 9">FDAARGOS_909</strain>
    </source>
</reference>
<dbReference type="GO" id="GO:0015074">
    <property type="term" value="P:DNA integration"/>
    <property type="evidence" value="ECO:0007669"/>
    <property type="project" value="UniProtKB-KW"/>
</dbReference>
<dbReference type="Gene3D" id="1.10.443.10">
    <property type="entry name" value="Intergrase catalytic core"/>
    <property type="match status" value="1"/>
</dbReference>
<dbReference type="AlphaFoldDB" id="A0A7T2S8M0"/>
<dbReference type="PANTHER" id="PTHR30629:SF2">
    <property type="entry name" value="PROPHAGE INTEGRASE INTS-RELATED"/>
    <property type="match status" value="1"/>
</dbReference>
<dbReference type="PROSITE" id="PS51898">
    <property type="entry name" value="TYR_RECOMBINASE"/>
    <property type="match status" value="1"/>
</dbReference>
<dbReference type="InterPro" id="IPR044068">
    <property type="entry name" value="CB"/>
</dbReference>
<evidence type="ECO:0000256" key="2">
    <source>
        <dbReference type="ARBA" id="ARBA00022908"/>
    </source>
</evidence>
<protein>
    <submittedName>
        <fullName evidence="8">Integrase arm-type DNA-binding domain-containing protein</fullName>
    </submittedName>
</protein>
<dbReference type="RefSeq" id="WP_197957203.1">
    <property type="nucleotide sequence ID" value="NZ_CP065668.1"/>
</dbReference>
<dbReference type="InterPro" id="IPR050808">
    <property type="entry name" value="Phage_Integrase"/>
</dbReference>
<evidence type="ECO:0000313" key="9">
    <source>
        <dbReference type="Proteomes" id="UP000594778"/>
    </source>
</evidence>
<keyword evidence="3 5" id="KW-0238">DNA-binding</keyword>
<name>A0A7T2S8M0_DELAC</name>
<dbReference type="EMBL" id="CP065668">
    <property type="protein sequence ID" value="QPS10914.1"/>
    <property type="molecule type" value="Genomic_DNA"/>
</dbReference>
<feature type="domain" description="Core-binding (CB)" evidence="7">
    <location>
        <begin position="104"/>
        <end position="185"/>
    </location>
</feature>
<keyword evidence="4" id="KW-0233">DNA recombination</keyword>
<evidence type="ECO:0000256" key="4">
    <source>
        <dbReference type="ARBA" id="ARBA00023172"/>
    </source>
</evidence>
<dbReference type="GO" id="GO:0003677">
    <property type="term" value="F:DNA binding"/>
    <property type="evidence" value="ECO:0007669"/>
    <property type="project" value="UniProtKB-UniRule"/>
</dbReference>
<dbReference type="GO" id="GO:0006310">
    <property type="term" value="P:DNA recombination"/>
    <property type="evidence" value="ECO:0007669"/>
    <property type="project" value="UniProtKB-KW"/>
</dbReference>
<dbReference type="Pfam" id="PF00589">
    <property type="entry name" value="Phage_integrase"/>
    <property type="match status" value="1"/>
</dbReference>
<accession>A0A7T2S8M0</accession>
<dbReference type="SUPFAM" id="SSF56349">
    <property type="entry name" value="DNA breaking-rejoining enzymes"/>
    <property type="match status" value="1"/>
</dbReference>
<organism evidence="8 9">
    <name type="scientific">Delftia acidovorans</name>
    <name type="common">Pseudomonas acidovorans</name>
    <name type="synonym">Comamonas acidovorans</name>
    <dbReference type="NCBI Taxonomy" id="80866"/>
    <lineage>
        <taxon>Bacteria</taxon>
        <taxon>Pseudomonadati</taxon>
        <taxon>Pseudomonadota</taxon>
        <taxon>Betaproteobacteria</taxon>
        <taxon>Burkholderiales</taxon>
        <taxon>Comamonadaceae</taxon>
        <taxon>Delftia</taxon>
    </lineage>
</organism>
<dbReference type="InterPro" id="IPR025166">
    <property type="entry name" value="Integrase_DNA_bind_dom"/>
</dbReference>
<evidence type="ECO:0000259" key="6">
    <source>
        <dbReference type="PROSITE" id="PS51898"/>
    </source>
</evidence>
<dbReference type="Pfam" id="PF13356">
    <property type="entry name" value="Arm-DNA-bind_3"/>
    <property type="match status" value="1"/>
</dbReference>
<dbReference type="InterPro" id="IPR002104">
    <property type="entry name" value="Integrase_catalytic"/>
</dbReference>
<comment type="similarity">
    <text evidence="1">Belongs to the 'phage' integrase family.</text>
</comment>
<dbReference type="PANTHER" id="PTHR30629">
    <property type="entry name" value="PROPHAGE INTEGRASE"/>
    <property type="match status" value="1"/>
</dbReference>
<dbReference type="InterPro" id="IPR010998">
    <property type="entry name" value="Integrase_recombinase_N"/>
</dbReference>
<dbReference type="Pfam" id="PF22022">
    <property type="entry name" value="Phage_int_M"/>
    <property type="match status" value="1"/>
</dbReference>
<dbReference type="InterPro" id="IPR013762">
    <property type="entry name" value="Integrase-like_cat_sf"/>
</dbReference>
<proteinExistence type="inferred from homology"/>
<dbReference type="InterPro" id="IPR038488">
    <property type="entry name" value="Integrase_DNA-bd_sf"/>
</dbReference>
<dbReference type="Gene3D" id="3.30.160.390">
    <property type="entry name" value="Integrase, DNA-binding domain"/>
    <property type="match status" value="1"/>
</dbReference>